<feature type="compositionally biased region" description="Pro residues" evidence="1">
    <location>
        <begin position="75"/>
        <end position="84"/>
    </location>
</feature>
<evidence type="ECO:0000313" key="2">
    <source>
        <dbReference type="EMBL" id="OMO53803.1"/>
    </source>
</evidence>
<comment type="caution">
    <text evidence="2">The sequence shown here is derived from an EMBL/GenBank/DDBJ whole genome shotgun (WGS) entry which is preliminary data.</text>
</comment>
<dbReference type="EMBL" id="AWWV01015132">
    <property type="protein sequence ID" value="OMO53803.1"/>
    <property type="molecule type" value="Genomic_DNA"/>
</dbReference>
<dbReference type="OrthoDB" id="10491032at2759"/>
<protein>
    <submittedName>
        <fullName evidence="2">Uncharacterized protein</fullName>
    </submittedName>
</protein>
<proteinExistence type="predicted"/>
<gene>
    <name evidence="2" type="ORF">CCACVL1_28328</name>
</gene>
<feature type="region of interest" description="Disordered" evidence="1">
    <location>
        <begin position="22"/>
        <end position="92"/>
    </location>
</feature>
<sequence length="111" mass="12505">MKIPPCFPNLISLKISIPPPAHVTNQFSLDTQSDDADQNSLFSESEFPASDSEVPFESQEFPMEIESHTEKRSPLPSPPPPKKAPSPWRSDATKATEYVNHCYKKCVKKQF</sequence>
<dbReference type="Gramene" id="OMO53803">
    <property type="protein sequence ID" value="OMO53803"/>
    <property type="gene ID" value="CCACVL1_28328"/>
</dbReference>
<name>A0A1R3G6U4_COCAP</name>
<reference evidence="2 3" key="1">
    <citation type="submission" date="2013-09" db="EMBL/GenBank/DDBJ databases">
        <title>Corchorus capsularis genome sequencing.</title>
        <authorList>
            <person name="Alam M."/>
            <person name="Haque M.S."/>
            <person name="Islam M.S."/>
            <person name="Emdad E.M."/>
            <person name="Islam M.M."/>
            <person name="Ahmed B."/>
            <person name="Halim A."/>
            <person name="Hossen Q.M.M."/>
            <person name="Hossain M.Z."/>
            <person name="Ahmed R."/>
            <person name="Khan M.M."/>
            <person name="Islam R."/>
            <person name="Rashid M.M."/>
            <person name="Khan S.A."/>
            <person name="Rahman M.S."/>
            <person name="Alam M."/>
        </authorList>
    </citation>
    <scope>NUCLEOTIDE SEQUENCE [LARGE SCALE GENOMIC DNA]</scope>
    <source>
        <strain evidence="3">cv. CVL-1</strain>
        <tissue evidence="2">Whole seedling</tissue>
    </source>
</reference>
<dbReference type="AlphaFoldDB" id="A0A1R3G6U4"/>
<evidence type="ECO:0000256" key="1">
    <source>
        <dbReference type="SAM" id="MobiDB-lite"/>
    </source>
</evidence>
<keyword evidence="3" id="KW-1185">Reference proteome</keyword>
<evidence type="ECO:0000313" key="3">
    <source>
        <dbReference type="Proteomes" id="UP000188268"/>
    </source>
</evidence>
<dbReference type="Proteomes" id="UP000188268">
    <property type="component" value="Unassembled WGS sequence"/>
</dbReference>
<organism evidence="2 3">
    <name type="scientific">Corchorus capsularis</name>
    <name type="common">Jute</name>
    <dbReference type="NCBI Taxonomy" id="210143"/>
    <lineage>
        <taxon>Eukaryota</taxon>
        <taxon>Viridiplantae</taxon>
        <taxon>Streptophyta</taxon>
        <taxon>Embryophyta</taxon>
        <taxon>Tracheophyta</taxon>
        <taxon>Spermatophyta</taxon>
        <taxon>Magnoliopsida</taxon>
        <taxon>eudicotyledons</taxon>
        <taxon>Gunneridae</taxon>
        <taxon>Pentapetalae</taxon>
        <taxon>rosids</taxon>
        <taxon>malvids</taxon>
        <taxon>Malvales</taxon>
        <taxon>Malvaceae</taxon>
        <taxon>Grewioideae</taxon>
        <taxon>Apeibeae</taxon>
        <taxon>Corchorus</taxon>
    </lineage>
</organism>
<accession>A0A1R3G6U4</accession>